<reference evidence="1" key="1">
    <citation type="journal article" date="2014" name="Front. Microbiol.">
        <title>High frequency of phylogenetically diverse reductive dehalogenase-homologous genes in deep subseafloor sedimentary metagenomes.</title>
        <authorList>
            <person name="Kawai M."/>
            <person name="Futagami T."/>
            <person name="Toyoda A."/>
            <person name="Takaki Y."/>
            <person name="Nishi S."/>
            <person name="Hori S."/>
            <person name="Arai W."/>
            <person name="Tsubouchi T."/>
            <person name="Morono Y."/>
            <person name="Uchiyama I."/>
            <person name="Ito T."/>
            <person name="Fujiyama A."/>
            <person name="Inagaki F."/>
            <person name="Takami H."/>
        </authorList>
    </citation>
    <scope>NUCLEOTIDE SEQUENCE</scope>
    <source>
        <strain evidence="1">Expedition CK06-06</strain>
    </source>
</reference>
<gene>
    <name evidence="1" type="ORF">S03H2_53541</name>
</gene>
<evidence type="ECO:0000313" key="1">
    <source>
        <dbReference type="EMBL" id="GAH61879.1"/>
    </source>
</evidence>
<comment type="caution">
    <text evidence="1">The sequence shown here is derived from an EMBL/GenBank/DDBJ whole genome shotgun (WGS) entry which is preliminary data.</text>
</comment>
<dbReference type="AlphaFoldDB" id="X1I6Y2"/>
<protein>
    <submittedName>
        <fullName evidence="1">Uncharacterized protein</fullName>
    </submittedName>
</protein>
<proteinExistence type="predicted"/>
<organism evidence="1">
    <name type="scientific">marine sediment metagenome</name>
    <dbReference type="NCBI Taxonomy" id="412755"/>
    <lineage>
        <taxon>unclassified sequences</taxon>
        <taxon>metagenomes</taxon>
        <taxon>ecological metagenomes</taxon>
    </lineage>
</organism>
<dbReference type="EMBL" id="BARU01034083">
    <property type="protein sequence ID" value="GAH61879.1"/>
    <property type="molecule type" value="Genomic_DNA"/>
</dbReference>
<feature type="non-terminal residue" evidence="1">
    <location>
        <position position="81"/>
    </location>
</feature>
<sequence length="81" mass="9218">MFTLKANVPSDFDGIPVVNLMQSWFFPYEDKRKPDDIDALWKLAKACVNSGPSQLDNNIFERCLSIHTIGAPKLTMALFWV</sequence>
<accession>X1I6Y2</accession>
<name>X1I6Y2_9ZZZZ</name>